<dbReference type="PANTHER" id="PTHR43179">
    <property type="entry name" value="RHAMNOSYLTRANSFERASE WBBL"/>
    <property type="match status" value="1"/>
</dbReference>
<keyword evidence="3" id="KW-0328">Glycosyltransferase</keyword>
<dbReference type="InterPro" id="IPR027791">
    <property type="entry name" value="Galactosyl_T_C"/>
</dbReference>
<dbReference type="GO" id="GO:0016757">
    <property type="term" value="F:glycosyltransferase activity"/>
    <property type="evidence" value="ECO:0007669"/>
    <property type="project" value="UniProtKB-KW"/>
</dbReference>
<evidence type="ECO:0000256" key="1">
    <source>
        <dbReference type="ARBA" id="ARBA00004776"/>
    </source>
</evidence>
<dbReference type="AlphaFoldDB" id="A0A8J2U045"/>
<evidence type="ECO:0000313" key="8">
    <source>
        <dbReference type="Proteomes" id="UP000616114"/>
    </source>
</evidence>
<dbReference type="Pfam" id="PF02709">
    <property type="entry name" value="Glyco_transf_7C"/>
    <property type="match status" value="1"/>
</dbReference>
<comment type="pathway">
    <text evidence="1">Cell wall biogenesis; cell wall polysaccharide biosynthesis.</text>
</comment>
<organism evidence="7 8">
    <name type="scientific">Sediminivirga luteola</name>
    <dbReference type="NCBI Taxonomy" id="1774748"/>
    <lineage>
        <taxon>Bacteria</taxon>
        <taxon>Bacillati</taxon>
        <taxon>Actinomycetota</taxon>
        <taxon>Actinomycetes</taxon>
        <taxon>Micrococcales</taxon>
        <taxon>Brevibacteriaceae</taxon>
        <taxon>Sediminivirga</taxon>
    </lineage>
</organism>
<evidence type="ECO:0000256" key="2">
    <source>
        <dbReference type="ARBA" id="ARBA00006739"/>
    </source>
</evidence>
<dbReference type="RefSeq" id="WP_188551476.1">
    <property type="nucleotide sequence ID" value="NZ_BMFY01000013.1"/>
</dbReference>
<keyword evidence="4" id="KW-0808">Transferase</keyword>
<feature type="region of interest" description="Disordered" evidence="5">
    <location>
        <begin position="277"/>
        <end position="300"/>
    </location>
</feature>
<feature type="domain" description="Galactosyltransferase C-terminal" evidence="6">
    <location>
        <begin position="176"/>
        <end position="219"/>
    </location>
</feature>
<reference evidence="7" key="1">
    <citation type="journal article" date="2014" name="Int. J. Syst. Evol. Microbiol.">
        <title>Complete genome sequence of Corynebacterium casei LMG S-19264T (=DSM 44701T), isolated from a smear-ripened cheese.</title>
        <authorList>
            <consortium name="US DOE Joint Genome Institute (JGI-PGF)"/>
            <person name="Walter F."/>
            <person name="Albersmeier A."/>
            <person name="Kalinowski J."/>
            <person name="Ruckert C."/>
        </authorList>
    </citation>
    <scope>NUCLEOTIDE SEQUENCE</scope>
    <source>
        <strain evidence="7">CGMCC 1.12785</strain>
    </source>
</reference>
<accession>A0A8J2U045</accession>
<evidence type="ECO:0000256" key="4">
    <source>
        <dbReference type="ARBA" id="ARBA00022679"/>
    </source>
</evidence>
<reference evidence="7" key="2">
    <citation type="submission" date="2020-09" db="EMBL/GenBank/DDBJ databases">
        <authorList>
            <person name="Sun Q."/>
            <person name="Zhou Y."/>
        </authorList>
    </citation>
    <scope>NUCLEOTIDE SEQUENCE</scope>
    <source>
        <strain evidence="7">CGMCC 1.12785</strain>
    </source>
</reference>
<dbReference type="InterPro" id="IPR029044">
    <property type="entry name" value="Nucleotide-diphossugar_trans"/>
</dbReference>
<comment type="caution">
    <text evidence="7">The sequence shown here is derived from an EMBL/GenBank/DDBJ whole genome shotgun (WGS) entry which is preliminary data.</text>
</comment>
<keyword evidence="8" id="KW-1185">Reference proteome</keyword>
<dbReference type="Proteomes" id="UP000616114">
    <property type="component" value="Unassembled WGS sequence"/>
</dbReference>
<dbReference type="Gene3D" id="3.90.550.10">
    <property type="entry name" value="Spore Coat Polysaccharide Biosynthesis Protein SpsA, Chain A"/>
    <property type="match status" value="1"/>
</dbReference>
<protein>
    <recommendedName>
        <fullName evidence="6">Galactosyltransferase C-terminal domain-containing protein</fullName>
    </recommendedName>
</protein>
<proteinExistence type="inferred from homology"/>
<evidence type="ECO:0000256" key="3">
    <source>
        <dbReference type="ARBA" id="ARBA00022676"/>
    </source>
</evidence>
<dbReference type="SUPFAM" id="SSF53448">
    <property type="entry name" value="Nucleotide-diphospho-sugar transferases"/>
    <property type="match status" value="1"/>
</dbReference>
<dbReference type="EMBL" id="BMFY01000013">
    <property type="protein sequence ID" value="GGA23039.1"/>
    <property type="molecule type" value="Genomic_DNA"/>
</dbReference>
<sequence>MSAEREPSRLIVITPVHGRHDHLRRLRAGLGGGTVLPEAHIIVAMGDPALAAMPATMAPGPPVQVVDVPLQDGRLPLARARNAGAAARPGGPGDLLIFLDVDCIPAPGLVQAYAEASRQAPGDLLCGPVAYLPPPGPEGYPGPERLHTLAAPHPARPAPPPGTLERGGDHSLFWSLSFAVRREVWERLGGFDEQFVGYGAEDTDFGWRARAAGIGLSWIGSAPAYHQHHPVSDPPVEHVDDILANGARFALRWGEWPMRGWLEAFCQHGLIERTATGYQRTKNGTTTGNGPGAAERRVRQ</sequence>
<evidence type="ECO:0000256" key="5">
    <source>
        <dbReference type="SAM" id="MobiDB-lite"/>
    </source>
</evidence>
<dbReference type="PANTHER" id="PTHR43179:SF12">
    <property type="entry name" value="GALACTOFURANOSYLTRANSFERASE GLFT2"/>
    <property type="match status" value="1"/>
</dbReference>
<name>A0A8J2U045_9MICO</name>
<evidence type="ECO:0000313" key="7">
    <source>
        <dbReference type="EMBL" id="GGA23039.1"/>
    </source>
</evidence>
<gene>
    <name evidence="7" type="ORF">GCM10011333_27550</name>
</gene>
<comment type="similarity">
    <text evidence="2">Belongs to the glycosyltransferase 2 family.</text>
</comment>
<evidence type="ECO:0000259" key="6">
    <source>
        <dbReference type="Pfam" id="PF02709"/>
    </source>
</evidence>